<feature type="transmembrane region" description="Helical" evidence="2">
    <location>
        <begin position="6"/>
        <end position="29"/>
    </location>
</feature>
<accession>A0A6B9IX05</accession>
<protein>
    <submittedName>
        <fullName evidence="3">ATP synthase F0 subunit 8</fullName>
    </submittedName>
</protein>
<reference evidence="3" key="2">
    <citation type="journal article" date="2020" name="Eur. J. Soil Biol.">
        <title>Phylogeny of the Eisenia nordenskioldi complex based on mitochondrial genomes.</title>
        <authorList>
            <person name="Shekhovtsov S."/>
            <person name="Golovanova E."/>
            <person name="Ershov N."/>
            <person name="Poluboyarova T."/>
            <person name="Berman D."/>
            <person name="Bulakhova N."/>
            <person name="Szederjesi T."/>
            <person name="Peltek S."/>
        </authorList>
    </citation>
    <scope>NUCLEOTIDE SEQUENCE</scope>
    <source>
        <strain evidence="3">L2</strain>
    </source>
</reference>
<keyword evidence="3" id="KW-0496">Mitochondrion</keyword>
<dbReference type="AlphaFoldDB" id="A0A6B9IX05"/>
<feature type="region of interest" description="Disordered" evidence="1">
    <location>
        <begin position="34"/>
        <end position="53"/>
    </location>
</feature>
<organism evidence="3">
    <name type="scientific">Eisenia nordenskioldi nordenskioldi</name>
    <dbReference type="NCBI Taxonomy" id="1269247"/>
    <lineage>
        <taxon>Eukaryota</taxon>
        <taxon>Metazoa</taxon>
        <taxon>Spiralia</taxon>
        <taxon>Lophotrochozoa</taxon>
        <taxon>Annelida</taxon>
        <taxon>Clitellata</taxon>
        <taxon>Oligochaeta</taxon>
        <taxon>Crassiclitellata</taxon>
        <taxon>Lumbricina</taxon>
        <taxon>Lumbricidae</taxon>
        <taxon>Lumbricinae</taxon>
        <taxon>Eisenia</taxon>
    </lineage>
</organism>
<keyword evidence="2" id="KW-0812">Transmembrane</keyword>
<gene>
    <name evidence="3" type="primary">ATP8</name>
</gene>
<dbReference type="EMBL" id="MK618509">
    <property type="protein sequence ID" value="QGZ09935.1"/>
    <property type="molecule type" value="Genomic_DNA"/>
</dbReference>
<evidence type="ECO:0000256" key="1">
    <source>
        <dbReference type="SAM" id="MobiDB-lite"/>
    </source>
</evidence>
<sequence>MPHLSPMSWLLAIPLFWLSLSILISTLWWSKHHSFSSSSSHTSSISQSSWKWI</sequence>
<evidence type="ECO:0000256" key="2">
    <source>
        <dbReference type="SAM" id="Phobius"/>
    </source>
</evidence>
<proteinExistence type="predicted"/>
<name>A0A6B9IX05_9ANNE</name>
<evidence type="ECO:0000313" key="3">
    <source>
        <dbReference type="EMBL" id="QGZ09935.1"/>
    </source>
</evidence>
<geneLocation type="mitochondrion" evidence="3"/>
<keyword evidence="2" id="KW-1133">Transmembrane helix</keyword>
<reference evidence="3" key="1">
    <citation type="submission" date="2019-03" db="EMBL/GenBank/DDBJ databases">
        <authorList>
            <person name="Shekhovtsov S.V."/>
            <person name="Golovanova E.V."/>
            <person name="Berman D.I."/>
            <person name="Bulakhova N.A."/>
            <person name="Szederjesi T."/>
            <person name="Peltek S.E."/>
        </authorList>
    </citation>
    <scope>NUCLEOTIDE SEQUENCE</scope>
    <source>
        <strain evidence="3">L2</strain>
    </source>
</reference>
<keyword evidence="2" id="KW-0472">Membrane</keyword>